<gene>
    <name evidence="10" type="ORF">IFM89_035388</name>
</gene>
<evidence type="ECO:0000313" key="11">
    <source>
        <dbReference type="Proteomes" id="UP000631114"/>
    </source>
</evidence>
<evidence type="ECO:0000313" key="10">
    <source>
        <dbReference type="EMBL" id="KAF9599109.1"/>
    </source>
</evidence>
<evidence type="ECO:0000256" key="4">
    <source>
        <dbReference type="ARBA" id="ARBA00022728"/>
    </source>
</evidence>
<evidence type="ECO:0000256" key="8">
    <source>
        <dbReference type="SAM" id="MobiDB-lite"/>
    </source>
</evidence>
<dbReference type="GO" id="GO:0000398">
    <property type="term" value="P:mRNA splicing, via spliceosome"/>
    <property type="evidence" value="ECO:0007669"/>
    <property type="project" value="UniProtKB-UniRule"/>
</dbReference>
<dbReference type="PANTHER" id="PTHR12942">
    <property type="entry name" value="STEP II SPLICING FACTOR SLU7"/>
    <property type="match status" value="1"/>
</dbReference>
<reference evidence="10 11" key="1">
    <citation type="submission" date="2020-10" db="EMBL/GenBank/DDBJ databases">
        <title>The Coptis chinensis genome and diversification of protoberbering-type alkaloids.</title>
        <authorList>
            <person name="Wang B."/>
            <person name="Shu S."/>
            <person name="Song C."/>
            <person name="Liu Y."/>
        </authorList>
    </citation>
    <scope>NUCLEOTIDE SEQUENCE [LARGE SCALE GENOMIC DNA]</scope>
    <source>
        <strain evidence="10">HL-2020</strain>
        <tissue evidence="10">Leaf</tissue>
    </source>
</reference>
<evidence type="ECO:0000256" key="1">
    <source>
        <dbReference type="ARBA" id="ARBA00004123"/>
    </source>
</evidence>
<dbReference type="InterPro" id="IPR021715">
    <property type="entry name" value="Slu7_dom"/>
</dbReference>
<evidence type="ECO:0000256" key="6">
    <source>
        <dbReference type="ARBA" id="ARBA00023242"/>
    </source>
</evidence>
<dbReference type="EMBL" id="JADFTS010000007">
    <property type="protein sequence ID" value="KAF9599109.1"/>
    <property type="molecule type" value="Genomic_DNA"/>
</dbReference>
<accession>A0A835LPR7</accession>
<keyword evidence="3 7" id="KW-0507">mRNA processing</keyword>
<dbReference type="GO" id="GO:0030628">
    <property type="term" value="F:pre-mRNA 3'-splice site binding"/>
    <property type="evidence" value="ECO:0007669"/>
    <property type="project" value="UniProtKB-UniRule"/>
</dbReference>
<proteinExistence type="inferred from homology"/>
<evidence type="ECO:0000256" key="2">
    <source>
        <dbReference type="ARBA" id="ARBA00007203"/>
    </source>
</evidence>
<evidence type="ECO:0000259" key="9">
    <source>
        <dbReference type="Pfam" id="PF11708"/>
    </source>
</evidence>
<comment type="caution">
    <text evidence="10">The sequence shown here is derived from an EMBL/GenBank/DDBJ whole genome shotgun (WGS) entry which is preliminary data.</text>
</comment>
<sequence length="313" mass="36328">MRFKSRVDYRKHLELQAAPEVDEDGKEINPHIPSYMSTTPWYHNTKTPTLNHQKNWKSKADYSKDQCVKGEKSRSFRADRRTIDQQDYDGKYDRWNGYESTSYAREIMKRFEAEMDARETYLKEQQLKNLENGNQFTEGSVTDEDTNEDLLEVDEAKMDESKQLDFAKIEKRVRSSGGGSTGPVRNLRIREDTAKYLLNLDGSSAHYDPKSRSMREDPLPDDNPNEKFYGGDNQYRTTGQPLEFKEIHTHVWEASEKGIDVHLQAAPSQAEMLFKNSNYIKKKLKFKTKNAILEKYGNAASEDAPAKELLLFQ</sequence>
<evidence type="ECO:0000256" key="7">
    <source>
        <dbReference type="RuleBase" id="RU367071"/>
    </source>
</evidence>
<keyword evidence="6 7" id="KW-0539">Nucleus</keyword>
<dbReference type="PANTHER" id="PTHR12942:SF2">
    <property type="entry name" value="PRE-MRNA-SPLICING FACTOR SLU7"/>
    <property type="match status" value="1"/>
</dbReference>
<feature type="region of interest" description="Disordered" evidence="8">
    <location>
        <begin position="202"/>
        <end position="231"/>
    </location>
</feature>
<evidence type="ECO:0000256" key="3">
    <source>
        <dbReference type="ARBA" id="ARBA00022664"/>
    </source>
</evidence>
<protein>
    <recommendedName>
        <fullName evidence="7">Pre-mRNA-splicing factor SLU7</fullName>
    </recommendedName>
</protein>
<dbReference type="GO" id="GO:0005681">
    <property type="term" value="C:spliceosomal complex"/>
    <property type="evidence" value="ECO:0007669"/>
    <property type="project" value="UniProtKB-UniRule"/>
</dbReference>
<dbReference type="Proteomes" id="UP000631114">
    <property type="component" value="Unassembled WGS sequence"/>
</dbReference>
<organism evidence="10 11">
    <name type="scientific">Coptis chinensis</name>
    <dbReference type="NCBI Taxonomy" id="261450"/>
    <lineage>
        <taxon>Eukaryota</taxon>
        <taxon>Viridiplantae</taxon>
        <taxon>Streptophyta</taxon>
        <taxon>Embryophyta</taxon>
        <taxon>Tracheophyta</taxon>
        <taxon>Spermatophyta</taxon>
        <taxon>Magnoliopsida</taxon>
        <taxon>Ranunculales</taxon>
        <taxon>Ranunculaceae</taxon>
        <taxon>Coptidoideae</taxon>
        <taxon>Coptis</taxon>
    </lineage>
</organism>
<comment type="similarity">
    <text evidence="2 7">Belongs to the SLU7 family.</text>
</comment>
<dbReference type="AlphaFoldDB" id="A0A835LPR7"/>
<keyword evidence="11" id="KW-1185">Reference proteome</keyword>
<feature type="domain" description="Pre-mRNA-splicing factor SLU7" evidence="9">
    <location>
        <begin position="87"/>
        <end position="311"/>
    </location>
</feature>
<dbReference type="InterPro" id="IPR039974">
    <property type="entry name" value="Splicing_factor_SLU7"/>
</dbReference>
<evidence type="ECO:0000256" key="5">
    <source>
        <dbReference type="ARBA" id="ARBA00023187"/>
    </source>
</evidence>
<keyword evidence="5 7" id="KW-0508">mRNA splicing</keyword>
<feature type="compositionally biased region" description="Basic and acidic residues" evidence="8">
    <location>
        <begin position="207"/>
        <end position="218"/>
    </location>
</feature>
<name>A0A835LPR7_9MAGN</name>
<dbReference type="Pfam" id="PF11708">
    <property type="entry name" value="Slu7"/>
    <property type="match status" value="1"/>
</dbReference>
<comment type="subcellular location">
    <subcellularLocation>
        <location evidence="1 7">Nucleus</location>
    </subcellularLocation>
</comment>
<keyword evidence="4 7" id="KW-0747">Spliceosome</keyword>
<comment type="subunit">
    <text evidence="7">Associated with the spliceosome.</text>
</comment>
<dbReference type="OrthoDB" id="249612at2759"/>
<comment type="function">
    <text evidence="7">Involved in pre-mRNA splicing.</text>
</comment>